<dbReference type="EMBL" id="SMKA01000403">
    <property type="protein sequence ID" value="TDC14494.1"/>
    <property type="molecule type" value="Genomic_DNA"/>
</dbReference>
<dbReference type="AlphaFoldDB" id="A0A4R4NZB4"/>
<name>A0A4R4NZB4_9ACTN</name>
<comment type="caution">
    <text evidence="2">The sequence shown here is derived from an EMBL/GenBank/DDBJ whole genome shotgun (WGS) entry which is preliminary data.</text>
</comment>
<gene>
    <name evidence="2" type="ORF">E1261_42735</name>
</gene>
<feature type="transmembrane region" description="Helical" evidence="1">
    <location>
        <begin position="42"/>
        <end position="62"/>
    </location>
</feature>
<reference evidence="2 3" key="1">
    <citation type="submission" date="2019-03" db="EMBL/GenBank/DDBJ databases">
        <title>Draft genome sequences of novel Actinobacteria.</title>
        <authorList>
            <person name="Sahin N."/>
            <person name="Ay H."/>
            <person name="Saygin H."/>
        </authorList>
    </citation>
    <scope>NUCLEOTIDE SEQUENCE [LARGE SCALE GENOMIC DNA]</scope>
    <source>
        <strain evidence="2 3">JCM 30547</strain>
    </source>
</reference>
<proteinExistence type="predicted"/>
<protein>
    <submittedName>
        <fullName evidence="2">Uncharacterized protein</fullName>
    </submittedName>
</protein>
<evidence type="ECO:0000313" key="3">
    <source>
        <dbReference type="Proteomes" id="UP000295075"/>
    </source>
</evidence>
<evidence type="ECO:0000256" key="1">
    <source>
        <dbReference type="SAM" id="Phobius"/>
    </source>
</evidence>
<sequence>MTILGWVLLALALGILMLLALLFVAGGGGDMDRFAVVVRQFVTASAMVGALGLASLVVGHIITRK</sequence>
<keyword evidence="3" id="KW-1185">Reference proteome</keyword>
<keyword evidence="1" id="KW-0812">Transmembrane</keyword>
<keyword evidence="1" id="KW-0472">Membrane</keyword>
<evidence type="ECO:0000313" key="2">
    <source>
        <dbReference type="EMBL" id="TDC14494.1"/>
    </source>
</evidence>
<accession>A0A4R4NZB4</accession>
<organism evidence="2 3">
    <name type="scientific">Kribbella albertanoniae</name>
    <dbReference type="NCBI Taxonomy" id="1266829"/>
    <lineage>
        <taxon>Bacteria</taxon>
        <taxon>Bacillati</taxon>
        <taxon>Actinomycetota</taxon>
        <taxon>Actinomycetes</taxon>
        <taxon>Propionibacteriales</taxon>
        <taxon>Kribbellaceae</taxon>
        <taxon>Kribbella</taxon>
    </lineage>
</organism>
<dbReference type="RefSeq" id="WP_132415733.1">
    <property type="nucleotide sequence ID" value="NZ_SMKA01000403.1"/>
</dbReference>
<dbReference type="Proteomes" id="UP000295075">
    <property type="component" value="Unassembled WGS sequence"/>
</dbReference>
<keyword evidence="1" id="KW-1133">Transmembrane helix</keyword>